<dbReference type="RefSeq" id="WP_346147327.1">
    <property type="nucleotide sequence ID" value="NZ_BAAATE010000007.1"/>
</dbReference>
<dbReference type="InterPro" id="IPR036388">
    <property type="entry name" value="WH-like_DNA-bd_sf"/>
</dbReference>
<evidence type="ECO:0000256" key="1">
    <source>
        <dbReference type="ARBA" id="ARBA00023015"/>
    </source>
</evidence>
<dbReference type="PROSITE" id="PS50043">
    <property type="entry name" value="HTH_LUXR_2"/>
    <property type="match status" value="1"/>
</dbReference>
<proteinExistence type="predicted"/>
<keyword evidence="6" id="KW-1185">Reference proteome</keyword>
<dbReference type="CDD" id="cd06170">
    <property type="entry name" value="LuxR_C_like"/>
    <property type="match status" value="1"/>
</dbReference>
<evidence type="ECO:0000256" key="2">
    <source>
        <dbReference type="ARBA" id="ARBA00023125"/>
    </source>
</evidence>
<dbReference type="SMART" id="SM00421">
    <property type="entry name" value="HTH_LUXR"/>
    <property type="match status" value="1"/>
</dbReference>
<protein>
    <recommendedName>
        <fullName evidence="4">HTH luxR-type domain-containing protein</fullName>
    </recommendedName>
</protein>
<dbReference type="PRINTS" id="PR00038">
    <property type="entry name" value="HTHLUXR"/>
</dbReference>
<reference evidence="5 6" key="1">
    <citation type="journal article" date="2019" name="Int. J. Syst. Evol. Microbiol.">
        <title>The Global Catalogue of Microorganisms (GCM) 10K type strain sequencing project: providing services to taxonomists for standard genome sequencing and annotation.</title>
        <authorList>
            <consortium name="The Broad Institute Genomics Platform"/>
            <consortium name="The Broad Institute Genome Sequencing Center for Infectious Disease"/>
            <person name="Wu L."/>
            <person name="Ma J."/>
        </authorList>
    </citation>
    <scope>NUCLEOTIDE SEQUENCE [LARGE SCALE GENOMIC DNA]</scope>
    <source>
        <strain evidence="5 6">JCM 6835</strain>
    </source>
</reference>
<evidence type="ECO:0000259" key="4">
    <source>
        <dbReference type="PROSITE" id="PS50043"/>
    </source>
</evidence>
<evidence type="ECO:0000313" key="5">
    <source>
        <dbReference type="EMBL" id="GAA2660724.1"/>
    </source>
</evidence>
<dbReference type="InterPro" id="IPR016032">
    <property type="entry name" value="Sig_transdc_resp-reg_C-effctor"/>
</dbReference>
<gene>
    <name evidence="5" type="ORF">GCM10010412_033310</name>
</gene>
<dbReference type="Gene3D" id="1.10.10.10">
    <property type="entry name" value="Winged helix-like DNA-binding domain superfamily/Winged helix DNA-binding domain"/>
    <property type="match status" value="1"/>
</dbReference>
<keyword evidence="1" id="KW-0805">Transcription regulation</keyword>
<dbReference type="SUPFAM" id="SSF46894">
    <property type="entry name" value="C-terminal effector domain of the bipartite response regulators"/>
    <property type="match status" value="1"/>
</dbReference>
<dbReference type="PANTHER" id="PTHR44688">
    <property type="entry name" value="DNA-BINDING TRANSCRIPTIONAL ACTIVATOR DEVR_DOSR"/>
    <property type="match status" value="1"/>
</dbReference>
<dbReference type="Pfam" id="PF00196">
    <property type="entry name" value="GerE"/>
    <property type="match status" value="1"/>
</dbReference>
<dbReference type="PANTHER" id="PTHR44688:SF16">
    <property type="entry name" value="DNA-BINDING TRANSCRIPTIONAL ACTIVATOR DEVR_DOSR"/>
    <property type="match status" value="1"/>
</dbReference>
<evidence type="ECO:0000313" key="6">
    <source>
        <dbReference type="Proteomes" id="UP001501666"/>
    </source>
</evidence>
<dbReference type="Proteomes" id="UP001501666">
    <property type="component" value="Unassembled WGS sequence"/>
</dbReference>
<sequence>MITPARYTELLGLAGQLCRSAEAGVDLGTIAELLRTSLELPICVFSEVDFAKGLTIGYGWPETVFTDDLMTEATTRNARGHPLVRHYVLSGDLTPLEITDTVSMRQWRSSREGSDLYETVGVLHHLAVPLTAPAGAMRSFALSRGRERFTAQDRAFVERLHPLLVALDEQHRRAVPSHLTPRERDVLGLLRRGLSRRAMARRLGISQRTVDKHLENVYRKLSVPDRMAAVRFGQERRTPSDLAL</sequence>
<keyword evidence="2" id="KW-0238">DNA-binding</keyword>
<comment type="caution">
    <text evidence="5">The sequence shown here is derived from an EMBL/GenBank/DDBJ whole genome shotgun (WGS) entry which is preliminary data.</text>
</comment>
<feature type="domain" description="HTH luxR-type" evidence="4">
    <location>
        <begin position="172"/>
        <end position="237"/>
    </location>
</feature>
<accession>A0ABN3RTZ3</accession>
<name>A0ABN3RTZ3_9ACTN</name>
<dbReference type="EMBL" id="BAAATE010000007">
    <property type="protein sequence ID" value="GAA2660724.1"/>
    <property type="molecule type" value="Genomic_DNA"/>
</dbReference>
<dbReference type="InterPro" id="IPR000792">
    <property type="entry name" value="Tscrpt_reg_LuxR_C"/>
</dbReference>
<organism evidence="5 6">
    <name type="scientific">Nonomuraea recticatena</name>
    <dbReference type="NCBI Taxonomy" id="46178"/>
    <lineage>
        <taxon>Bacteria</taxon>
        <taxon>Bacillati</taxon>
        <taxon>Actinomycetota</taxon>
        <taxon>Actinomycetes</taxon>
        <taxon>Streptosporangiales</taxon>
        <taxon>Streptosporangiaceae</taxon>
        <taxon>Nonomuraea</taxon>
    </lineage>
</organism>
<keyword evidence="3" id="KW-0804">Transcription</keyword>
<evidence type="ECO:0000256" key="3">
    <source>
        <dbReference type="ARBA" id="ARBA00023163"/>
    </source>
</evidence>